<keyword evidence="27" id="KW-0458">Lysosome</keyword>
<evidence type="ECO:0000256" key="36">
    <source>
        <dbReference type="ARBA" id="ARBA00048309"/>
    </source>
</evidence>
<keyword evidence="22 42" id="KW-1133">Transmembrane helix</keyword>
<protein>
    <recommendedName>
        <fullName evidence="31">ATP-binding cassette sub-family B member 6</fullName>
        <ecNumber evidence="30">7.6.2.5</ecNumber>
    </recommendedName>
    <alternativeName>
        <fullName evidence="32">ABC-type heme transporter ABCB6</fullName>
    </alternativeName>
</protein>
<dbReference type="InterPro" id="IPR011527">
    <property type="entry name" value="ABC1_TM_dom"/>
</dbReference>
<dbReference type="InterPro" id="IPR017871">
    <property type="entry name" value="ABC_transporter-like_CS"/>
</dbReference>
<dbReference type="PROSITE" id="PS50929">
    <property type="entry name" value="ABC_TM1F"/>
    <property type="match status" value="1"/>
</dbReference>
<evidence type="ECO:0000256" key="31">
    <source>
        <dbReference type="ARBA" id="ARBA00024439"/>
    </source>
</evidence>
<keyword evidence="12" id="KW-0813">Transport</keyword>
<evidence type="ECO:0000256" key="3">
    <source>
        <dbReference type="ARBA" id="ARBA00004337"/>
    </source>
</evidence>
<feature type="transmembrane region" description="Helical" evidence="42">
    <location>
        <begin position="536"/>
        <end position="556"/>
    </location>
</feature>
<evidence type="ECO:0000256" key="41">
    <source>
        <dbReference type="SAM" id="MobiDB-lite"/>
    </source>
</evidence>
<comment type="subunit">
    <text evidence="11">Homodimer.</text>
</comment>
<dbReference type="PANTHER" id="PTHR24221">
    <property type="entry name" value="ATP-BINDING CASSETTE SUB-FAMILY B"/>
    <property type="match status" value="1"/>
</dbReference>
<evidence type="ECO:0000256" key="33">
    <source>
        <dbReference type="ARBA" id="ARBA00047649"/>
    </source>
</evidence>
<evidence type="ECO:0000256" key="34">
    <source>
        <dbReference type="ARBA" id="ARBA00047753"/>
    </source>
</evidence>
<evidence type="ECO:0000256" key="20">
    <source>
        <dbReference type="ARBA" id="ARBA00022840"/>
    </source>
</evidence>
<dbReference type="GO" id="GO:0005576">
    <property type="term" value="C:extracellular region"/>
    <property type="evidence" value="ECO:0007669"/>
    <property type="project" value="UniProtKB-SubCell"/>
</dbReference>
<evidence type="ECO:0000256" key="32">
    <source>
        <dbReference type="ARBA" id="ARBA00031413"/>
    </source>
</evidence>
<evidence type="ECO:0000313" key="44">
    <source>
        <dbReference type="Proteomes" id="UP000749559"/>
    </source>
</evidence>
<dbReference type="FunFam" id="1.20.1560.10:FF:000022">
    <property type="entry name" value="ATP-binding cassette sub-family B member 6, mitochondrial"/>
    <property type="match status" value="1"/>
</dbReference>
<evidence type="ECO:0000256" key="22">
    <source>
        <dbReference type="ARBA" id="ARBA00022989"/>
    </source>
</evidence>
<dbReference type="InterPro" id="IPR036640">
    <property type="entry name" value="ABC1_TM_sf"/>
</dbReference>
<dbReference type="EMBL" id="CAIIXF020000007">
    <property type="protein sequence ID" value="CAH1788118.1"/>
    <property type="molecule type" value="Genomic_DNA"/>
</dbReference>
<dbReference type="Pfam" id="PF16185">
    <property type="entry name" value="MTABC_N"/>
    <property type="match status" value="1"/>
</dbReference>
<comment type="similarity">
    <text evidence="29">Belongs to the ABC transporter superfamily. ABCB family. Heavy Metal importer (TC 3.A.1.210) subfamily.</text>
</comment>
<keyword evidence="14" id="KW-0964">Secreted</keyword>
<feature type="transmembrane region" description="Helical" evidence="42">
    <location>
        <begin position="414"/>
        <end position="435"/>
    </location>
</feature>
<dbReference type="AlphaFoldDB" id="A0A8J1Y5X9"/>
<dbReference type="SUPFAM" id="SSF52540">
    <property type="entry name" value="P-loop containing nucleoside triphosphate hydrolases"/>
    <property type="match status" value="1"/>
</dbReference>
<evidence type="ECO:0000256" key="30">
    <source>
        <dbReference type="ARBA" id="ARBA00024385"/>
    </source>
</evidence>
<feature type="transmembrane region" description="Helical" evidence="42">
    <location>
        <begin position="251"/>
        <end position="274"/>
    </location>
</feature>
<keyword evidence="24" id="KW-0496">Mitochondrion</keyword>
<dbReference type="InterPro" id="IPR032410">
    <property type="entry name" value="ABCB6_N"/>
</dbReference>
<evidence type="ECO:0000256" key="5">
    <source>
        <dbReference type="ARBA" id="ARBA00004414"/>
    </source>
</evidence>
<evidence type="ECO:0000256" key="4">
    <source>
        <dbReference type="ARBA" id="ARBA00004374"/>
    </source>
</evidence>
<evidence type="ECO:0000256" key="35">
    <source>
        <dbReference type="ARBA" id="ARBA00047789"/>
    </source>
</evidence>
<feature type="transmembrane region" description="Helical" evidence="42">
    <location>
        <begin position="131"/>
        <end position="153"/>
    </location>
</feature>
<evidence type="ECO:0000313" key="43">
    <source>
        <dbReference type="EMBL" id="CAH1788118.1"/>
    </source>
</evidence>
<evidence type="ECO:0000256" key="8">
    <source>
        <dbReference type="ARBA" id="ARBA00004651"/>
    </source>
</evidence>
<comment type="catalytic activity">
    <reaction evidence="39">
        <text>coproporphyrin III(in) + ATP + H2O = coproporphyrin III(out) + ADP + phosphate + H(+)</text>
        <dbReference type="Rhea" id="RHEA:66664"/>
        <dbReference type="ChEBI" id="CHEBI:15377"/>
        <dbReference type="ChEBI" id="CHEBI:15378"/>
        <dbReference type="ChEBI" id="CHEBI:30616"/>
        <dbReference type="ChEBI" id="CHEBI:43474"/>
        <dbReference type="ChEBI" id="CHEBI:131725"/>
        <dbReference type="ChEBI" id="CHEBI:456216"/>
    </reaction>
    <physiologicalReaction direction="left-to-right" evidence="39">
        <dbReference type="Rhea" id="RHEA:66665"/>
    </physiologicalReaction>
</comment>
<dbReference type="GO" id="GO:0031901">
    <property type="term" value="C:early endosome membrane"/>
    <property type="evidence" value="ECO:0007669"/>
    <property type="project" value="UniProtKB-SubCell"/>
</dbReference>
<keyword evidence="20" id="KW-0067">ATP-binding</keyword>
<evidence type="ECO:0000256" key="6">
    <source>
        <dbReference type="ARBA" id="ARBA00004477"/>
    </source>
</evidence>
<dbReference type="GO" id="GO:0005886">
    <property type="term" value="C:plasma membrane"/>
    <property type="evidence" value="ECO:0007669"/>
    <property type="project" value="UniProtKB-SubCell"/>
</dbReference>
<comment type="catalytic activity">
    <reaction evidence="35">
        <text>uroporphyrin I(in) + ATP + H2O = uroporphyrin I(out) + ADP + phosphate + H(+)</text>
        <dbReference type="Rhea" id="RHEA:66772"/>
        <dbReference type="ChEBI" id="CHEBI:15377"/>
        <dbReference type="ChEBI" id="CHEBI:15378"/>
        <dbReference type="ChEBI" id="CHEBI:30616"/>
        <dbReference type="ChEBI" id="CHEBI:43474"/>
        <dbReference type="ChEBI" id="CHEBI:167480"/>
        <dbReference type="ChEBI" id="CHEBI:456216"/>
    </reaction>
    <physiologicalReaction direction="left-to-right" evidence="35">
        <dbReference type="Rhea" id="RHEA:66773"/>
    </physiologicalReaction>
</comment>
<feature type="transmembrane region" description="Helical" evidence="42">
    <location>
        <begin position="27"/>
        <end position="47"/>
    </location>
</feature>
<evidence type="ECO:0000256" key="42">
    <source>
        <dbReference type="SAM" id="Phobius"/>
    </source>
</evidence>
<evidence type="ECO:0000256" key="37">
    <source>
        <dbReference type="ARBA" id="ARBA00048455"/>
    </source>
</evidence>
<organism evidence="43 44">
    <name type="scientific">Owenia fusiformis</name>
    <name type="common">Polychaete worm</name>
    <dbReference type="NCBI Taxonomy" id="6347"/>
    <lineage>
        <taxon>Eukaryota</taxon>
        <taxon>Metazoa</taxon>
        <taxon>Spiralia</taxon>
        <taxon>Lophotrochozoa</taxon>
        <taxon>Annelida</taxon>
        <taxon>Polychaeta</taxon>
        <taxon>Sedentaria</taxon>
        <taxon>Canalipalpata</taxon>
        <taxon>Sabellida</taxon>
        <taxon>Oweniida</taxon>
        <taxon>Oweniidae</taxon>
        <taxon>Owenia</taxon>
    </lineage>
</organism>
<dbReference type="GO" id="GO:0016887">
    <property type="term" value="F:ATP hydrolysis activity"/>
    <property type="evidence" value="ECO:0007669"/>
    <property type="project" value="InterPro"/>
</dbReference>
<evidence type="ECO:0000256" key="10">
    <source>
        <dbReference type="ARBA" id="ARBA00004656"/>
    </source>
</evidence>
<evidence type="ECO:0000256" key="28">
    <source>
        <dbReference type="ARBA" id="ARBA00024320"/>
    </source>
</evidence>
<keyword evidence="17" id="KW-0967">Endosome</keyword>
<gene>
    <name evidence="43" type="ORF">OFUS_LOCUS13710</name>
</gene>
<feature type="transmembrane region" description="Helical" evidence="42">
    <location>
        <begin position="173"/>
        <end position="193"/>
    </location>
</feature>
<keyword evidence="44" id="KW-1185">Reference proteome</keyword>
<dbReference type="GO" id="GO:0005789">
    <property type="term" value="C:endoplasmic reticulum membrane"/>
    <property type="evidence" value="ECO:0007669"/>
    <property type="project" value="UniProtKB-SubCell"/>
</dbReference>
<reference evidence="43" key="1">
    <citation type="submission" date="2022-03" db="EMBL/GenBank/DDBJ databases">
        <authorList>
            <person name="Martin C."/>
        </authorList>
    </citation>
    <scope>NUCLEOTIDE SEQUENCE</scope>
</reference>
<keyword evidence="16" id="KW-0547">Nucleotide-binding</keyword>
<evidence type="ECO:0000256" key="15">
    <source>
        <dbReference type="ARBA" id="ARBA00022692"/>
    </source>
</evidence>
<feature type="region of interest" description="Disordered" evidence="41">
    <location>
        <begin position="828"/>
        <end position="853"/>
    </location>
</feature>
<comment type="subcellular location">
    <subcellularLocation>
        <location evidence="8">Cell membrane</location>
        <topology evidence="8">Multi-pass membrane protein</topology>
    </subcellularLocation>
    <subcellularLocation>
        <location evidence="1">Early endosome membrane</location>
    </subcellularLocation>
    <subcellularLocation>
        <location evidence="6">Endoplasmic reticulum membrane</location>
        <topology evidence="6">Multi-pass membrane protein</topology>
    </subcellularLocation>
    <subcellularLocation>
        <location evidence="3">Endosome membrane</location>
        <topology evidence="3">Multi-pass membrane protein</topology>
    </subcellularLocation>
    <subcellularLocation>
        <location evidence="2">Endosome</location>
        <location evidence="2">Multivesicular body membrane</location>
    </subcellularLocation>
    <subcellularLocation>
        <location evidence="9">Golgi apparatus membrane</location>
        <topology evidence="9">Multi-pass membrane protein</topology>
    </subcellularLocation>
    <subcellularLocation>
        <location evidence="5">Late endosome membrane</location>
    </subcellularLocation>
    <subcellularLocation>
        <location evidence="10">Lysosome membrane</location>
    </subcellularLocation>
    <subcellularLocation>
        <location evidence="28">Melanosome membrane</location>
    </subcellularLocation>
    <subcellularLocation>
        <location evidence="4">Mitochondrion outer membrane</location>
        <topology evidence="4">Multi-pass membrane protein</topology>
    </subcellularLocation>
    <subcellularLocation>
        <location evidence="7">Secreted</location>
        <location evidence="7">Extracellular exosome</location>
    </subcellularLocation>
</comment>
<keyword evidence="21" id="KW-1278">Translocase</keyword>
<dbReference type="GO" id="GO:0032585">
    <property type="term" value="C:multivesicular body membrane"/>
    <property type="evidence" value="ECO:0007669"/>
    <property type="project" value="UniProtKB-SubCell"/>
</dbReference>
<evidence type="ECO:0000256" key="25">
    <source>
        <dbReference type="ARBA" id="ARBA00023136"/>
    </source>
</evidence>
<keyword evidence="25 42" id="KW-0472">Membrane</keyword>
<dbReference type="Proteomes" id="UP000749559">
    <property type="component" value="Unassembled WGS sequence"/>
</dbReference>
<dbReference type="GO" id="GO:0005741">
    <property type="term" value="C:mitochondrial outer membrane"/>
    <property type="evidence" value="ECO:0007669"/>
    <property type="project" value="UniProtKB-SubCell"/>
</dbReference>
<dbReference type="OrthoDB" id="6500128at2759"/>
<evidence type="ECO:0000256" key="1">
    <source>
        <dbReference type="ARBA" id="ARBA00004146"/>
    </source>
</evidence>
<dbReference type="PROSITE" id="PS00211">
    <property type="entry name" value="ABC_TRANSPORTER_1"/>
    <property type="match status" value="1"/>
</dbReference>
<evidence type="ECO:0000256" key="11">
    <source>
        <dbReference type="ARBA" id="ARBA00011738"/>
    </source>
</evidence>
<dbReference type="Pfam" id="PF00005">
    <property type="entry name" value="ABC_tran"/>
    <property type="match status" value="1"/>
</dbReference>
<evidence type="ECO:0000256" key="23">
    <source>
        <dbReference type="ARBA" id="ARBA00023034"/>
    </source>
</evidence>
<evidence type="ECO:0000256" key="21">
    <source>
        <dbReference type="ARBA" id="ARBA00022967"/>
    </source>
</evidence>
<comment type="catalytic activity">
    <reaction evidence="37">
        <text>pheophorbide a(in) + ATP + H2O = pheophorbide a(out) + ADP + phosphate + H(+)</text>
        <dbReference type="Rhea" id="RHEA:61360"/>
        <dbReference type="ChEBI" id="CHEBI:15377"/>
        <dbReference type="ChEBI" id="CHEBI:15378"/>
        <dbReference type="ChEBI" id="CHEBI:30616"/>
        <dbReference type="ChEBI" id="CHEBI:43474"/>
        <dbReference type="ChEBI" id="CHEBI:58687"/>
        <dbReference type="ChEBI" id="CHEBI:456216"/>
    </reaction>
    <physiologicalReaction direction="left-to-right" evidence="37">
        <dbReference type="Rhea" id="RHEA:61361"/>
    </physiologicalReaction>
</comment>
<evidence type="ECO:0000256" key="2">
    <source>
        <dbReference type="ARBA" id="ARBA00004333"/>
    </source>
</evidence>
<dbReference type="Gene3D" id="1.20.1560.10">
    <property type="entry name" value="ABC transporter type 1, transmembrane domain"/>
    <property type="match status" value="1"/>
</dbReference>
<keyword evidence="23" id="KW-0333">Golgi apparatus</keyword>
<sequence length="853" mass="97183">MEFCGQNISLSDVWIHKGFSHCFLETVTSSILFGWMFIGGTLQLGIYRKFSTFTDCNTWPKSSLFKLQLFLTIMMSLISIVHIILEATVLGNKQIVVYMIIRTTFYSLMWLYSIPVILVERRRQLPSVPATSHGVVLLFFWSFAFMNENIAYVSWFSPSWFWSLKSSDDQIEFGLWVTRYLFTFLLFLLGLKAPGVPRPATRRHYLDAEQGEPLLGNEANSESTSTWGKFFKKLSLLWPFMWPKKSFSLQIRVVVCFLILGAGRGVNLLVPIYYKNIVNSLTIKKPAEDDQIDHRVLQAGGLEFRWDYIAIYVGLRFLQGGGFGSMGLLNNLRTFLWIRVTQYTTKETSVNFFKHLHSLSLRWHLGKKTGEVLRIMDRGTSSVNQLLSYIVFNILPTIADIIIAIVYFTSAFNIYFGLIVFGTMALYLIATILVTEWRTKFRRQMNLLDNDRNSKGVDSLLNFETVKYYGAEEWEVNRYKEAIVKYQQSEWVSTSTLNLLNTIQNIIITSGLLAGSLLCAWYVYKGYGGLTVGDYVLFASYLIQLYGPLNWFGTYYRMIQQCFIDMENMFDLFDEPLEVKDAPDAKPLVVTKGMIEFNDVCFHYQPEKQILKNITFVVPPGQTFALVGPSGSGKSTIIRLLFRFYDIQSGSIKFDGQDISTIQQNSLRQNIGVVPQDTVLFNSDIRYNIRYGKVTASDDAVEDSAAAADIHDKILTFPEGYNTVVGERGLKLSGGEKQRVAIARTLLKAPAFVLLDEATSALDTQTERNIQASLAKVCENRTTIVVAHRLSTIINADQILVLKDGEIRERGRHEDLLMQGGLYADMWQQQQTKSDDNSENGFPTSSTEEKKDL</sequence>
<comment type="catalytic activity">
    <reaction evidence="40">
        <text>coproporphyrin I(in) + ATP + H2O = coproporphyrin I(out) + ADP + phosphate + H(+)</text>
        <dbReference type="Rhea" id="RHEA:66768"/>
        <dbReference type="ChEBI" id="CHEBI:15377"/>
        <dbReference type="ChEBI" id="CHEBI:15378"/>
        <dbReference type="ChEBI" id="CHEBI:30616"/>
        <dbReference type="ChEBI" id="CHEBI:43474"/>
        <dbReference type="ChEBI" id="CHEBI:167478"/>
        <dbReference type="ChEBI" id="CHEBI:456216"/>
    </reaction>
    <physiologicalReaction direction="left-to-right" evidence="40">
        <dbReference type="Rhea" id="RHEA:66769"/>
    </physiologicalReaction>
</comment>
<dbReference type="PANTHER" id="PTHR24221:SF654">
    <property type="entry name" value="ATP-BINDING CASSETTE SUB-FAMILY B MEMBER 6"/>
    <property type="match status" value="1"/>
</dbReference>
<comment type="catalytic activity">
    <reaction evidence="36">
        <text>protoporphyrin IX(in) + ATP + H2O = protoporphyrin IX(out) + ADP + phosphate + H(+)</text>
        <dbReference type="Rhea" id="RHEA:61336"/>
        <dbReference type="ChEBI" id="CHEBI:15377"/>
        <dbReference type="ChEBI" id="CHEBI:15378"/>
        <dbReference type="ChEBI" id="CHEBI:30616"/>
        <dbReference type="ChEBI" id="CHEBI:43474"/>
        <dbReference type="ChEBI" id="CHEBI:57306"/>
        <dbReference type="ChEBI" id="CHEBI:456216"/>
    </reaction>
    <physiologicalReaction direction="left-to-right" evidence="36">
        <dbReference type="Rhea" id="RHEA:61337"/>
    </physiologicalReaction>
</comment>
<dbReference type="FunFam" id="3.40.50.300:FF:000186">
    <property type="entry name" value="ATP-binding cassette sub-family B member 7, mitochondrial"/>
    <property type="match status" value="1"/>
</dbReference>
<evidence type="ECO:0000256" key="17">
    <source>
        <dbReference type="ARBA" id="ARBA00022753"/>
    </source>
</evidence>
<feature type="transmembrane region" description="Helical" evidence="42">
    <location>
        <begin position="309"/>
        <end position="329"/>
    </location>
</feature>
<dbReference type="Pfam" id="PF00664">
    <property type="entry name" value="ABC_membrane"/>
    <property type="match status" value="1"/>
</dbReference>
<evidence type="ECO:0000256" key="18">
    <source>
        <dbReference type="ARBA" id="ARBA00022787"/>
    </source>
</evidence>
<dbReference type="InterPro" id="IPR039421">
    <property type="entry name" value="Type_1_exporter"/>
</dbReference>
<keyword evidence="26" id="KW-1015">Disulfide bond</keyword>
<evidence type="ECO:0000256" key="9">
    <source>
        <dbReference type="ARBA" id="ARBA00004653"/>
    </source>
</evidence>
<dbReference type="Gene3D" id="3.40.50.300">
    <property type="entry name" value="P-loop containing nucleotide triphosphate hydrolases"/>
    <property type="match status" value="1"/>
</dbReference>
<feature type="transmembrane region" description="Helical" evidence="42">
    <location>
        <begin position="506"/>
        <end position="524"/>
    </location>
</feature>
<name>A0A8J1Y5X9_OWEFU</name>
<dbReference type="GO" id="GO:0000139">
    <property type="term" value="C:Golgi membrane"/>
    <property type="evidence" value="ECO:0007669"/>
    <property type="project" value="UniProtKB-SubCell"/>
</dbReference>
<dbReference type="CDD" id="cd03253">
    <property type="entry name" value="ABCC_ATM1_transporter"/>
    <property type="match status" value="1"/>
</dbReference>
<evidence type="ECO:0000256" key="27">
    <source>
        <dbReference type="ARBA" id="ARBA00023228"/>
    </source>
</evidence>
<evidence type="ECO:0000256" key="7">
    <source>
        <dbReference type="ARBA" id="ARBA00004550"/>
    </source>
</evidence>
<dbReference type="EC" id="7.6.2.5" evidence="30"/>
<dbReference type="PROSITE" id="PS50893">
    <property type="entry name" value="ABC_TRANSPORTER_2"/>
    <property type="match status" value="1"/>
</dbReference>
<evidence type="ECO:0000256" key="14">
    <source>
        <dbReference type="ARBA" id="ARBA00022525"/>
    </source>
</evidence>
<comment type="catalytic activity">
    <reaction evidence="34">
        <text>coproporphyrinogen III(in) + ATP + H2O = coproporphyrinogen III(out) + ADP + phosphate + H(+)</text>
        <dbReference type="Rhea" id="RHEA:66680"/>
        <dbReference type="ChEBI" id="CHEBI:15377"/>
        <dbReference type="ChEBI" id="CHEBI:15378"/>
        <dbReference type="ChEBI" id="CHEBI:30616"/>
        <dbReference type="ChEBI" id="CHEBI:43474"/>
        <dbReference type="ChEBI" id="CHEBI:57309"/>
        <dbReference type="ChEBI" id="CHEBI:456216"/>
    </reaction>
    <physiologicalReaction direction="left-to-right" evidence="34">
        <dbReference type="Rhea" id="RHEA:66681"/>
    </physiologicalReaction>
</comment>
<keyword evidence="19" id="KW-0256">Endoplasmic reticulum</keyword>
<feature type="transmembrane region" description="Helical" evidence="42">
    <location>
        <begin position="386"/>
        <end position="408"/>
    </location>
</feature>
<evidence type="ECO:0000256" key="19">
    <source>
        <dbReference type="ARBA" id="ARBA00022824"/>
    </source>
</evidence>
<dbReference type="GO" id="GO:0015439">
    <property type="term" value="F:ABC-type heme transporter activity"/>
    <property type="evidence" value="ECO:0007669"/>
    <property type="project" value="UniProtKB-EC"/>
</dbReference>
<keyword evidence="13" id="KW-1003">Cell membrane</keyword>
<evidence type="ECO:0000256" key="26">
    <source>
        <dbReference type="ARBA" id="ARBA00023157"/>
    </source>
</evidence>
<feature type="transmembrane region" description="Helical" evidence="42">
    <location>
        <begin position="97"/>
        <end position="119"/>
    </location>
</feature>
<evidence type="ECO:0000256" key="16">
    <source>
        <dbReference type="ARBA" id="ARBA00022741"/>
    </source>
</evidence>
<dbReference type="GO" id="GO:0005524">
    <property type="term" value="F:ATP binding"/>
    <property type="evidence" value="ECO:0007669"/>
    <property type="project" value="UniProtKB-KW"/>
</dbReference>
<proteinExistence type="inferred from homology"/>
<dbReference type="SUPFAM" id="SSF90123">
    <property type="entry name" value="ABC transporter transmembrane region"/>
    <property type="match status" value="1"/>
</dbReference>
<evidence type="ECO:0000256" key="40">
    <source>
        <dbReference type="ARBA" id="ARBA00049398"/>
    </source>
</evidence>
<dbReference type="SMART" id="SM00382">
    <property type="entry name" value="AAA"/>
    <property type="match status" value="1"/>
</dbReference>
<keyword evidence="18" id="KW-1000">Mitochondrion outer membrane</keyword>
<evidence type="ECO:0000256" key="24">
    <source>
        <dbReference type="ARBA" id="ARBA00023128"/>
    </source>
</evidence>
<evidence type="ECO:0000256" key="13">
    <source>
        <dbReference type="ARBA" id="ARBA00022475"/>
    </source>
</evidence>
<dbReference type="CDD" id="cd18581">
    <property type="entry name" value="ABC_6TM_ABCB6"/>
    <property type="match status" value="1"/>
</dbReference>
<dbReference type="InterPro" id="IPR027417">
    <property type="entry name" value="P-loop_NTPase"/>
</dbReference>
<feature type="transmembrane region" description="Helical" evidence="42">
    <location>
        <begin position="67"/>
        <end position="85"/>
    </location>
</feature>
<dbReference type="InterPro" id="IPR003439">
    <property type="entry name" value="ABC_transporter-like_ATP-bd"/>
</dbReference>
<accession>A0A8J1Y5X9</accession>
<comment type="catalytic activity">
    <reaction evidence="38">
        <text>uroporphyrin III(in) + ATP + H2O = uroporphyrin III(out) + ADP + phosphate + H(+)</text>
        <dbReference type="Rhea" id="RHEA:66776"/>
        <dbReference type="ChEBI" id="CHEBI:15377"/>
        <dbReference type="ChEBI" id="CHEBI:15378"/>
        <dbReference type="ChEBI" id="CHEBI:30616"/>
        <dbReference type="ChEBI" id="CHEBI:43474"/>
        <dbReference type="ChEBI" id="CHEBI:167479"/>
        <dbReference type="ChEBI" id="CHEBI:456216"/>
    </reaction>
    <physiologicalReaction direction="left-to-right" evidence="38">
        <dbReference type="Rhea" id="RHEA:66777"/>
    </physiologicalReaction>
</comment>
<evidence type="ECO:0000256" key="29">
    <source>
        <dbReference type="ARBA" id="ARBA00024363"/>
    </source>
</evidence>
<evidence type="ECO:0000256" key="12">
    <source>
        <dbReference type="ARBA" id="ARBA00022448"/>
    </source>
</evidence>
<keyword evidence="15 42" id="KW-0812">Transmembrane</keyword>
<dbReference type="InterPro" id="IPR003593">
    <property type="entry name" value="AAA+_ATPase"/>
</dbReference>
<comment type="catalytic activity">
    <reaction evidence="33">
        <text>heme b(in) + ATP + H2O = heme b(out) + ADP + phosphate + H(+)</text>
        <dbReference type="Rhea" id="RHEA:19261"/>
        <dbReference type="ChEBI" id="CHEBI:15377"/>
        <dbReference type="ChEBI" id="CHEBI:15378"/>
        <dbReference type="ChEBI" id="CHEBI:30616"/>
        <dbReference type="ChEBI" id="CHEBI:43474"/>
        <dbReference type="ChEBI" id="CHEBI:60344"/>
        <dbReference type="ChEBI" id="CHEBI:456216"/>
        <dbReference type="EC" id="7.6.2.5"/>
    </reaction>
    <physiologicalReaction direction="left-to-right" evidence="33">
        <dbReference type="Rhea" id="RHEA:19262"/>
    </physiologicalReaction>
</comment>
<comment type="caution">
    <text evidence="43">The sequence shown here is derived from an EMBL/GenBank/DDBJ whole genome shotgun (WGS) entry which is preliminary data.</text>
</comment>
<dbReference type="GO" id="GO:0005765">
    <property type="term" value="C:lysosomal membrane"/>
    <property type="evidence" value="ECO:0007669"/>
    <property type="project" value="UniProtKB-SubCell"/>
</dbReference>
<evidence type="ECO:0000256" key="38">
    <source>
        <dbReference type="ARBA" id="ARBA00048510"/>
    </source>
</evidence>
<evidence type="ECO:0000256" key="39">
    <source>
        <dbReference type="ARBA" id="ARBA00048636"/>
    </source>
</evidence>
<dbReference type="GO" id="GO:0020037">
    <property type="term" value="F:heme binding"/>
    <property type="evidence" value="ECO:0007669"/>
    <property type="project" value="TreeGrafter"/>
</dbReference>